<comment type="similarity">
    <text evidence="1">Belongs to the ATP-dependent AMP-binding enzyme family.</text>
</comment>
<dbReference type="InterPro" id="IPR000873">
    <property type="entry name" value="AMP-dep_synth/lig_dom"/>
</dbReference>
<proteinExistence type="inferred from homology"/>
<dbReference type="PROSITE" id="PS00455">
    <property type="entry name" value="AMP_BINDING"/>
    <property type="match status" value="1"/>
</dbReference>
<name>A0A162IHV8_9HYPO</name>
<dbReference type="GO" id="GO:0019748">
    <property type="term" value="P:secondary metabolic process"/>
    <property type="evidence" value="ECO:0007669"/>
    <property type="project" value="TreeGrafter"/>
</dbReference>
<dbReference type="EMBL" id="AZGY01000012">
    <property type="protein sequence ID" value="KZZ93683.1"/>
    <property type="molecule type" value="Genomic_DNA"/>
</dbReference>
<dbReference type="Pfam" id="PF00501">
    <property type="entry name" value="AMP-binding"/>
    <property type="match status" value="1"/>
</dbReference>
<dbReference type="Pfam" id="PF13193">
    <property type="entry name" value="AMP-binding_C"/>
    <property type="match status" value="1"/>
</dbReference>
<dbReference type="InterPro" id="IPR045851">
    <property type="entry name" value="AMP-bd_C_sf"/>
</dbReference>
<dbReference type="InterPro" id="IPR020845">
    <property type="entry name" value="AMP-binding_CS"/>
</dbReference>
<dbReference type="PANTHER" id="PTHR24096:SF149">
    <property type="entry name" value="AMP-BINDING DOMAIN-CONTAINING PROTEIN-RELATED"/>
    <property type="match status" value="1"/>
</dbReference>
<dbReference type="Proteomes" id="UP000078544">
    <property type="component" value="Unassembled WGS sequence"/>
</dbReference>
<organism evidence="5 6">
    <name type="scientific">Moelleriella libera RCEF 2490</name>
    <dbReference type="NCBI Taxonomy" id="1081109"/>
    <lineage>
        <taxon>Eukaryota</taxon>
        <taxon>Fungi</taxon>
        <taxon>Dikarya</taxon>
        <taxon>Ascomycota</taxon>
        <taxon>Pezizomycotina</taxon>
        <taxon>Sordariomycetes</taxon>
        <taxon>Hypocreomycetidae</taxon>
        <taxon>Hypocreales</taxon>
        <taxon>Clavicipitaceae</taxon>
        <taxon>Moelleriella</taxon>
    </lineage>
</organism>
<evidence type="ECO:0000259" key="3">
    <source>
        <dbReference type="Pfam" id="PF00501"/>
    </source>
</evidence>
<dbReference type="STRING" id="1081109.A0A162IHV8"/>
<dbReference type="Gene3D" id="3.30.300.30">
    <property type="match status" value="1"/>
</dbReference>
<gene>
    <name evidence="5" type="ORF">AAL_05399</name>
</gene>
<protein>
    <submittedName>
        <fullName evidence="5">AMP-dependent synthetase/ligase</fullName>
    </submittedName>
</protein>
<dbReference type="OrthoDB" id="6509636at2759"/>
<dbReference type="Gene3D" id="3.40.50.12780">
    <property type="entry name" value="N-terminal domain of ligase-like"/>
    <property type="match status" value="1"/>
</dbReference>
<reference evidence="5 6" key="1">
    <citation type="journal article" date="2016" name="Genome Biol. Evol.">
        <title>Divergent and convergent evolution of fungal pathogenicity.</title>
        <authorList>
            <person name="Shang Y."/>
            <person name="Xiao G."/>
            <person name="Zheng P."/>
            <person name="Cen K."/>
            <person name="Zhan S."/>
            <person name="Wang C."/>
        </authorList>
    </citation>
    <scope>NUCLEOTIDE SEQUENCE [LARGE SCALE GENOMIC DNA]</scope>
    <source>
        <strain evidence="5 6">RCEF 2490</strain>
    </source>
</reference>
<dbReference type="FunFam" id="3.30.300.30:FF:000007">
    <property type="entry name" value="4-coumarate--CoA ligase 2"/>
    <property type="match status" value="1"/>
</dbReference>
<feature type="domain" description="AMP-dependent synthetase/ligase" evidence="3">
    <location>
        <begin position="36"/>
        <end position="408"/>
    </location>
</feature>
<dbReference type="GO" id="GO:0016405">
    <property type="term" value="F:CoA-ligase activity"/>
    <property type="evidence" value="ECO:0007669"/>
    <property type="project" value="TreeGrafter"/>
</dbReference>
<accession>A0A162IHV8</accession>
<evidence type="ECO:0000256" key="1">
    <source>
        <dbReference type="ARBA" id="ARBA00006432"/>
    </source>
</evidence>
<dbReference type="PANTHER" id="PTHR24096">
    <property type="entry name" value="LONG-CHAIN-FATTY-ACID--COA LIGASE"/>
    <property type="match status" value="1"/>
</dbReference>
<evidence type="ECO:0000313" key="6">
    <source>
        <dbReference type="Proteomes" id="UP000078544"/>
    </source>
</evidence>
<evidence type="ECO:0000313" key="5">
    <source>
        <dbReference type="EMBL" id="KZZ93683.1"/>
    </source>
</evidence>
<comment type="caution">
    <text evidence="5">The sequence shown here is derived from an EMBL/GenBank/DDBJ whole genome shotgun (WGS) entry which is preliminary data.</text>
</comment>
<evidence type="ECO:0000256" key="2">
    <source>
        <dbReference type="ARBA" id="ARBA00022598"/>
    </source>
</evidence>
<feature type="domain" description="AMP-binding enzyme C-terminal" evidence="4">
    <location>
        <begin position="458"/>
        <end position="535"/>
    </location>
</feature>
<sequence length="554" mass="60617">MIYQREGRVPVPNVDLLTFLFDHPDTNGDESTPVHAEAHDTNYVITRGQARSLTRQFAHFLREEYGIGSAGPDRDVVVCVANGQCALPCVFWAVIAAEGIYSAASAAATPADIARQIGDGPGKLLVCTDDLRELGIASARIAGLSERNVLLLRSYPSVQLCSASGEVACDFKQELEWPTITDPKELENRTICILYSSGTTGLPKGVRISHTNMVAEAVLPSSQNRPVFEKWRQQGRGFESRTLGHLPTAHIAGAQGYFVTPMHEGTCVYWMAKFNFVDFLRHCRTCKITYFFSVPPIYMAISKSPAVHNQLSHIRYAIAGAAPLSGETQDAANQKMPRDASLSQLWGLSETTGAITHTPPDQSSTSGSVGFLLPNIMMRLVDDEGNDVEPGEPGESWIKGPVVTKGYHNNPEANKIAFSADGWFKSGDILRVENDQFFVVDRKKELIKYKGLQVAPAELEGILIAHPAVLDAAVLGIQADGNELPRAFVVLASPAKGKLSEADLIEYVKKQVSSHKQLRGGLVFVELVPRSPSGKILRRHLRDLYDKEQKASRL</sequence>
<dbReference type="InterPro" id="IPR042099">
    <property type="entry name" value="ANL_N_sf"/>
</dbReference>
<evidence type="ECO:0000259" key="4">
    <source>
        <dbReference type="Pfam" id="PF13193"/>
    </source>
</evidence>
<keyword evidence="2 5" id="KW-0436">Ligase</keyword>
<keyword evidence="6" id="KW-1185">Reference proteome</keyword>
<dbReference type="InterPro" id="IPR025110">
    <property type="entry name" value="AMP-bd_C"/>
</dbReference>
<dbReference type="SUPFAM" id="SSF56801">
    <property type="entry name" value="Acetyl-CoA synthetase-like"/>
    <property type="match status" value="1"/>
</dbReference>
<dbReference type="AlphaFoldDB" id="A0A162IHV8"/>